<reference evidence="3 4" key="1">
    <citation type="submission" date="2019-10" db="EMBL/GenBank/DDBJ databases">
        <authorList>
            <person name="Palmer J.M."/>
        </authorList>
    </citation>
    <scope>NUCLEOTIDE SEQUENCE [LARGE SCALE GENOMIC DNA]</scope>
    <source>
        <strain evidence="3 4">TWF694</strain>
    </source>
</reference>
<dbReference type="InterPro" id="IPR021858">
    <property type="entry name" value="Fun_TF"/>
</dbReference>
<dbReference type="PANTHER" id="PTHR37534:SF20">
    <property type="entry name" value="PRO1A C6 ZINK-FINGER PROTEIN"/>
    <property type="match status" value="1"/>
</dbReference>
<comment type="caution">
    <text evidence="3">The sequence shown here is derived from an EMBL/GenBank/DDBJ whole genome shotgun (WGS) entry which is preliminary data.</text>
</comment>
<dbReference type="GO" id="GO:0005634">
    <property type="term" value="C:nucleus"/>
    <property type="evidence" value="ECO:0007669"/>
    <property type="project" value="UniProtKB-SubCell"/>
</dbReference>
<sequence length="521" mass="59226">MDGGDRQARMAQRIKIQIRASSTQNHRITQGIQIGVFSSDERHGHPPQNLQLLDAAIEPSPILNQADDISSVSKSDDTEQFLESLYLDTVFPFLFPAYKPTLLSGGRSWLPGLLKSNKAFFHSAMGVAAHYFTLILARDAGHTIRTPCEQHVWDSLAKHINLSTVYIKQDIAVFNSGSPGDGVDDIFRKLAALQSISGMLIFETVMSKGTDWQVHLNAALTILGDIFQYEMTPSETRYSLNKVLVGFQNQPSFFDGIELGFPVWNTDQASFRFFSAFLFYTDILTGVSFGETPQLRHLHKDLINKTSKRDPDTNQDPQFLDLEQYIGCPGWILLCISEISMWERRLEQSVGHENHFGALNEWAVRLEELNQNFLHQFLDSGSPHNSDIGNRATAKIQLITRVWMHAAQIYLSVMDSSWHQLFTVAASNVESVLTIIKSLEPQKWLRSIIWPVLISGCAAGSEVQREYFREFIVSLGPFQRFGTFGEALHLMERVWRLHDQGAYISRLEDIFIIDRRRYLII</sequence>
<dbReference type="AlphaFoldDB" id="A0AAV9X4S4"/>
<dbReference type="EMBL" id="JAVHJO010000010">
    <property type="protein sequence ID" value="KAK6535737.1"/>
    <property type="molecule type" value="Genomic_DNA"/>
</dbReference>
<name>A0AAV9X4S4_9PEZI</name>
<evidence type="ECO:0000313" key="4">
    <source>
        <dbReference type="Proteomes" id="UP001365542"/>
    </source>
</evidence>
<dbReference type="PANTHER" id="PTHR37534">
    <property type="entry name" value="TRANSCRIPTIONAL ACTIVATOR PROTEIN UGA3"/>
    <property type="match status" value="1"/>
</dbReference>
<keyword evidence="2" id="KW-0539">Nucleus</keyword>
<dbReference type="Pfam" id="PF11951">
    <property type="entry name" value="Fungal_trans_2"/>
    <property type="match status" value="1"/>
</dbReference>
<evidence type="ECO:0008006" key="5">
    <source>
        <dbReference type="Google" id="ProtNLM"/>
    </source>
</evidence>
<evidence type="ECO:0000256" key="2">
    <source>
        <dbReference type="ARBA" id="ARBA00023242"/>
    </source>
</evidence>
<dbReference type="Proteomes" id="UP001365542">
    <property type="component" value="Unassembled WGS sequence"/>
</dbReference>
<protein>
    <recommendedName>
        <fullName evidence="5">C6 transcription factor</fullName>
    </recommendedName>
</protein>
<comment type="subcellular location">
    <subcellularLocation>
        <location evidence="1">Nucleus</location>
    </subcellularLocation>
</comment>
<organism evidence="3 4">
    <name type="scientific">Orbilia ellipsospora</name>
    <dbReference type="NCBI Taxonomy" id="2528407"/>
    <lineage>
        <taxon>Eukaryota</taxon>
        <taxon>Fungi</taxon>
        <taxon>Dikarya</taxon>
        <taxon>Ascomycota</taxon>
        <taxon>Pezizomycotina</taxon>
        <taxon>Orbiliomycetes</taxon>
        <taxon>Orbiliales</taxon>
        <taxon>Orbiliaceae</taxon>
        <taxon>Orbilia</taxon>
    </lineage>
</organism>
<proteinExistence type="predicted"/>
<evidence type="ECO:0000313" key="3">
    <source>
        <dbReference type="EMBL" id="KAK6535737.1"/>
    </source>
</evidence>
<gene>
    <name evidence="3" type="ORF">TWF694_002185</name>
</gene>
<accession>A0AAV9X4S4</accession>
<keyword evidence="4" id="KW-1185">Reference proteome</keyword>
<evidence type="ECO:0000256" key="1">
    <source>
        <dbReference type="ARBA" id="ARBA00004123"/>
    </source>
</evidence>